<organismHost>
    <name type="scientific">Potamochoerus larvatus</name>
    <name type="common">Bushpig</name>
    <dbReference type="NCBI Taxonomy" id="273792"/>
</organismHost>
<organismHost>
    <name type="scientific">Ornithodoros moubata</name>
    <name type="common">Soft tick</name>
    <name type="synonym">Argasid tick</name>
    <dbReference type="NCBI Taxonomy" id="6938"/>
</organismHost>
<sequence>MALTTPSGKLIPELQFKAHHFIDKTTVLYGPSKTGKTVYVKHIMKILQPHIEQILVVAPSEPSNRSYEGFVHPTLIHYRLWLADKQKKNDNKGAERFLEAIWQRQTMMSSIYSRVNNIDMLKTLYHKLPIDIQQKENKNIAKVECLKAEQTDQKKEEKITSLYQQLLKKIIIQNIHMYKNLSLTEDEKFTLNYINLNPRLLLILDDCAAELHPLFTKEIFKKFFYQNRHCFISMIICCQDDTDLPANLRKNAFVSIFTNASICMSNFSRQSNRYSKQDKEYVEEISHIVFKGYRKLVYIREDEYRQHFYHSTVPLPTTFSFGSKALLKLCKAVYSKEVVIDKSNPYWSKFRLNF</sequence>
<proteinExistence type="predicted"/>
<gene>
    <name evidence="1" type="primary">BA71V-B354L</name>
</gene>
<dbReference type="EMBL" id="KM111294">
    <property type="protein sequence ID" value="AJL34092.1"/>
    <property type="molecule type" value="Genomic_DNA"/>
</dbReference>
<dbReference type="InterPro" id="IPR027417">
    <property type="entry name" value="P-loop_NTPase"/>
</dbReference>
<dbReference type="KEGG" id="vg:41901617"/>
<dbReference type="RefSeq" id="YP_009702812.1">
    <property type="nucleotide sequence ID" value="NC_044945.1"/>
</dbReference>
<organismHost>
    <name type="scientific">Phacochoerus africanus</name>
    <name type="common">Warthog</name>
    <dbReference type="NCBI Taxonomy" id="41426"/>
</organismHost>
<organism evidence="1 2">
    <name type="scientific">African swine fever virus</name>
    <name type="common">ASFV</name>
    <dbReference type="NCBI Taxonomy" id="10497"/>
    <lineage>
        <taxon>Viruses</taxon>
        <taxon>Varidnaviria</taxon>
        <taxon>Bamfordvirae</taxon>
        <taxon>Nucleocytoviricota</taxon>
        <taxon>Pokkesviricetes</taxon>
        <taxon>Asfuvirales</taxon>
        <taxon>Asfarviridae</taxon>
        <taxon>Asfivirus</taxon>
        <taxon>Asfivirus haemorrhagiae</taxon>
    </lineage>
</organism>
<dbReference type="SUPFAM" id="SSF52540">
    <property type="entry name" value="P-loop containing nucleoside triphosphate hydrolases"/>
    <property type="match status" value="1"/>
</dbReference>
<organismHost>
    <name type="scientific">Phacochoerus aethiopicus</name>
    <name type="common">Warthog</name>
    <dbReference type="NCBI Taxonomy" id="85517"/>
</organismHost>
<dbReference type="GeneID" id="41901617"/>
<dbReference type="Proteomes" id="UP000105860">
    <property type="component" value="Segment"/>
</dbReference>
<name>A0A0C5AYX6_ASF</name>
<reference evidence="1 2" key="1">
    <citation type="journal article" date="2015" name="Virus Genes">
        <title>Comparative analysis of the complete genome sequences of Kenyan African swine fever virus isolates within p72 genotypes IX and X.</title>
        <authorList>
            <person name="Bishop R.P."/>
            <person name="Fleischauer C."/>
            <person name="de Villiers E.P."/>
            <person name="Okoth E.A."/>
            <person name="Arias M."/>
            <person name="Gallardo C."/>
            <person name="Upton C."/>
        </authorList>
    </citation>
    <scope>NUCLEOTIDE SEQUENCE [LARGE SCALE GENOMIC DNA]</scope>
    <source>
        <strain evidence="1">Ken05/Tk1</strain>
    </source>
</reference>
<accession>A0A0C5AYX6</accession>
<evidence type="ECO:0000313" key="2">
    <source>
        <dbReference type="Proteomes" id="UP000105860"/>
    </source>
</evidence>
<protein>
    <submittedName>
        <fullName evidence="1">BA71V-B354L</fullName>
    </submittedName>
</protein>
<organismHost>
    <name type="scientific">Ornithodoros</name>
    <name type="common">relapsing fever ticks</name>
    <dbReference type="NCBI Taxonomy" id="6937"/>
</organismHost>
<organismHost>
    <name type="scientific">Sus scrofa</name>
    <name type="common">Pig</name>
    <dbReference type="NCBI Taxonomy" id="9823"/>
</organismHost>
<evidence type="ECO:0000313" key="1">
    <source>
        <dbReference type="EMBL" id="AJL34092.1"/>
    </source>
</evidence>